<feature type="transmembrane region" description="Helical" evidence="9">
    <location>
        <begin position="21"/>
        <end position="40"/>
    </location>
</feature>
<dbReference type="Proteomes" id="UP000006008">
    <property type="component" value="Unassembled WGS sequence"/>
</dbReference>
<keyword evidence="3" id="KW-1003">Cell membrane</keyword>
<dbReference type="SUPFAM" id="SSF103473">
    <property type="entry name" value="MFS general substrate transporter"/>
    <property type="match status" value="1"/>
</dbReference>
<evidence type="ECO:0000256" key="9">
    <source>
        <dbReference type="SAM" id="Phobius"/>
    </source>
</evidence>
<sequence>MFKGHPKGLFVLALANMGERFGYYTMLAIFVLFMQAKFGFSADTTSTIFGIFLAAVYFLPLFGGLLADKVLGYGKTITLGIVVMFIGYFLLAIPTGTGTGAIVMMFGALLLIAMGTGCFKGNLQALVGNLYDNPKYSTKRDLAFSIFYMCINIGAFFAPSAAEGVSNYFLGKNGFTYNAEIPALSHQLTNGTITPEGMEQFTKLAAQQGHSGADLAAFGTQYVDALSQSYNYGFGVACLSLIVSMLIFLGFRKLYKAADKTEKQKAKEGSTETLKELTPEQTKDRLVALGLVFAVVIFFWMSFHQNGLTMTWFARDYTVKAVSGLDRFGFSLLTLIPFAVGFYGILNIFQSKESRSKLVAALVAVAGLALAWWAYANFPAEMAITPQIFQQFNAYFIVLLTPITVAFFGWLAKRGKEPLAPRKIGIGMVIAALGFVVLAVGSMGLPAPSALKATGGVSQMLVSPNWLISTYLVLTVAELFLSPMGISFVSKVAPPKYKGLAQGGWLAATAIGNYLVAVIGYLWEAIDLWMLWGILVACCLVSAAFLFTMMKRLEKTTSEA</sequence>
<dbReference type="InterPro" id="IPR018456">
    <property type="entry name" value="PTR2_symporter_CS"/>
</dbReference>
<dbReference type="InterPro" id="IPR036259">
    <property type="entry name" value="MFS_trans_sf"/>
</dbReference>
<evidence type="ECO:0000256" key="6">
    <source>
        <dbReference type="ARBA" id="ARBA00022989"/>
    </source>
</evidence>
<dbReference type="EMBL" id="ADLD01000013">
    <property type="protein sequence ID" value="EHB92192.1"/>
    <property type="molecule type" value="Genomic_DNA"/>
</dbReference>
<dbReference type="HOGENOM" id="CLU_004790_0_2_10"/>
<gene>
    <name evidence="10" type="ORF">HMPREF9450_02241</name>
</gene>
<feature type="transmembrane region" description="Helical" evidence="9">
    <location>
        <begin position="395"/>
        <end position="412"/>
    </location>
</feature>
<dbReference type="PANTHER" id="PTHR23517">
    <property type="entry name" value="RESISTANCE PROTEIN MDTM, PUTATIVE-RELATED-RELATED"/>
    <property type="match status" value="1"/>
</dbReference>
<evidence type="ECO:0000313" key="10">
    <source>
        <dbReference type="EMBL" id="EHB92192.1"/>
    </source>
</evidence>
<feature type="transmembrane region" description="Helical" evidence="9">
    <location>
        <begin position="142"/>
        <end position="162"/>
    </location>
</feature>
<organism evidence="10 11">
    <name type="scientific">Alistipes indistinctus YIT 12060</name>
    <dbReference type="NCBI Taxonomy" id="742725"/>
    <lineage>
        <taxon>Bacteria</taxon>
        <taxon>Pseudomonadati</taxon>
        <taxon>Bacteroidota</taxon>
        <taxon>Bacteroidia</taxon>
        <taxon>Bacteroidales</taxon>
        <taxon>Rikenellaceae</taxon>
        <taxon>Alistipes</taxon>
    </lineage>
</organism>
<dbReference type="NCBIfam" id="TIGR00924">
    <property type="entry name" value="yjdL_sub1_fam"/>
    <property type="match status" value="1"/>
</dbReference>
<feature type="transmembrane region" description="Helical" evidence="9">
    <location>
        <begin position="500"/>
        <end position="523"/>
    </location>
</feature>
<dbReference type="CDD" id="cd17346">
    <property type="entry name" value="MFS_DtpA_like"/>
    <property type="match status" value="1"/>
</dbReference>
<feature type="transmembrane region" description="Helical" evidence="9">
    <location>
        <begin position="46"/>
        <end position="65"/>
    </location>
</feature>
<keyword evidence="2 8" id="KW-0813">Transport</keyword>
<feature type="transmembrane region" description="Helical" evidence="9">
    <location>
        <begin position="529"/>
        <end position="548"/>
    </location>
</feature>
<accession>G5H9F5</accession>
<evidence type="ECO:0000256" key="7">
    <source>
        <dbReference type="ARBA" id="ARBA00023136"/>
    </source>
</evidence>
<dbReference type="GO" id="GO:0005886">
    <property type="term" value="C:plasma membrane"/>
    <property type="evidence" value="ECO:0007669"/>
    <property type="project" value="UniProtKB-SubCell"/>
</dbReference>
<comment type="similarity">
    <text evidence="8">Belongs to the major facilitator superfamily. Proton-dependent oligopeptide transporter (POT/PTR) (TC 2.A.17) family.</text>
</comment>
<proteinExistence type="inferred from homology"/>
<evidence type="ECO:0000256" key="4">
    <source>
        <dbReference type="ARBA" id="ARBA00022692"/>
    </source>
</evidence>
<keyword evidence="7 9" id="KW-0472">Membrane</keyword>
<feature type="transmembrane region" description="Helical" evidence="9">
    <location>
        <begin position="232"/>
        <end position="251"/>
    </location>
</feature>
<dbReference type="InterPro" id="IPR050171">
    <property type="entry name" value="MFS_Transporters"/>
</dbReference>
<keyword evidence="4 8" id="KW-0812">Transmembrane</keyword>
<protein>
    <recommendedName>
        <fullName evidence="12">Major facilitator superfamily (MFS) profile domain-containing protein</fullName>
    </recommendedName>
</protein>
<dbReference type="AlphaFoldDB" id="G5H9F5"/>
<feature type="transmembrane region" description="Helical" evidence="9">
    <location>
        <begin position="286"/>
        <end position="303"/>
    </location>
</feature>
<dbReference type="STRING" id="742725.HMPREF9450_02241"/>
<dbReference type="GeneID" id="92814739"/>
<evidence type="ECO:0000256" key="3">
    <source>
        <dbReference type="ARBA" id="ARBA00022475"/>
    </source>
</evidence>
<feature type="transmembrane region" description="Helical" evidence="9">
    <location>
        <begin position="424"/>
        <end position="446"/>
    </location>
</feature>
<comment type="caution">
    <text evidence="10">The sequence shown here is derived from an EMBL/GenBank/DDBJ whole genome shotgun (WGS) entry which is preliminary data.</text>
</comment>
<evidence type="ECO:0000256" key="5">
    <source>
        <dbReference type="ARBA" id="ARBA00022856"/>
    </source>
</evidence>
<dbReference type="PANTHER" id="PTHR23517:SF15">
    <property type="entry name" value="PROTON-DEPENDENT OLIGOPEPTIDE FAMILY TRANSPORT PROTEIN"/>
    <property type="match status" value="1"/>
</dbReference>
<dbReference type="Pfam" id="PF00854">
    <property type="entry name" value="PTR2"/>
    <property type="match status" value="2"/>
</dbReference>
<name>G5H9F5_9BACT</name>
<dbReference type="eggNOG" id="COG3104">
    <property type="taxonomic scope" value="Bacteria"/>
</dbReference>
<evidence type="ECO:0000313" key="11">
    <source>
        <dbReference type="Proteomes" id="UP000006008"/>
    </source>
</evidence>
<dbReference type="PATRIC" id="fig|742725.3.peg.2309"/>
<dbReference type="GO" id="GO:0006857">
    <property type="term" value="P:oligopeptide transport"/>
    <property type="evidence" value="ECO:0007669"/>
    <property type="project" value="InterPro"/>
</dbReference>
<dbReference type="PROSITE" id="PS01023">
    <property type="entry name" value="PTR2_2"/>
    <property type="match status" value="1"/>
</dbReference>
<evidence type="ECO:0008006" key="12">
    <source>
        <dbReference type="Google" id="ProtNLM"/>
    </source>
</evidence>
<dbReference type="InterPro" id="IPR005279">
    <property type="entry name" value="Dipep/tripep_permease"/>
</dbReference>
<feature type="transmembrane region" description="Helical" evidence="9">
    <location>
        <begin position="328"/>
        <end position="346"/>
    </location>
</feature>
<dbReference type="OrthoDB" id="9772725at2"/>
<feature type="transmembrane region" description="Helical" evidence="9">
    <location>
        <begin position="77"/>
        <end position="95"/>
    </location>
</feature>
<keyword evidence="6 9" id="KW-1133">Transmembrane helix</keyword>
<reference evidence="10 11" key="1">
    <citation type="submission" date="2011-08" db="EMBL/GenBank/DDBJ databases">
        <title>The Genome Sequence of Alistipes indistinctus YIT 12060.</title>
        <authorList>
            <consortium name="The Broad Institute Genome Sequencing Platform"/>
            <person name="Earl A."/>
            <person name="Ward D."/>
            <person name="Feldgarden M."/>
            <person name="Gevers D."/>
            <person name="Morotomi M."/>
            <person name="Young S.K."/>
            <person name="Zeng Q."/>
            <person name="Gargeya S."/>
            <person name="Fitzgerald M."/>
            <person name="Haas B."/>
            <person name="Abouelleil A."/>
            <person name="Alvarado L."/>
            <person name="Arachchi H.M."/>
            <person name="Berlin A."/>
            <person name="Brown A."/>
            <person name="Chapman S.B."/>
            <person name="Chen Z."/>
            <person name="Dunbar C."/>
            <person name="Freedman E."/>
            <person name="Gearin G."/>
            <person name="Gellesch M."/>
            <person name="Goldberg J."/>
            <person name="Griggs A."/>
            <person name="Gujja S."/>
            <person name="Heiman D."/>
            <person name="Howarth C."/>
            <person name="Larson L."/>
            <person name="Lui A."/>
            <person name="MacDonald P.J.P."/>
            <person name="Montmayeur A."/>
            <person name="Murphy C."/>
            <person name="Neiman D."/>
            <person name="Pearson M."/>
            <person name="Priest M."/>
            <person name="Roberts A."/>
            <person name="Saif S."/>
            <person name="Shea T."/>
            <person name="Shenoy N."/>
            <person name="Sisk P."/>
            <person name="Stolte C."/>
            <person name="Sykes S."/>
            <person name="Wortman J."/>
            <person name="Nusbaum C."/>
            <person name="Birren B."/>
        </authorList>
    </citation>
    <scope>NUCLEOTIDE SEQUENCE [LARGE SCALE GENOMIC DNA]</scope>
    <source>
        <strain evidence="10 11">YIT 12060</strain>
    </source>
</reference>
<keyword evidence="11" id="KW-1185">Reference proteome</keyword>
<keyword evidence="5" id="KW-0571">Peptide transport</keyword>
<dbReference type="GO" id="GO:1904680">
    <property type="term" value="F:peptide transmembrane transporter activity"/>
    <property type="evidence" value="ECO:0007669"/>
    <property type="project" value="InterPro"/>
</dbReference>
<evidence type="ECO:0000256" key="2">
    <source>
        <dbReference type="ARBA" id="ARBA00022448"/>
    </source>
</evidence>
<dbReference type="Gene3D" id="1.20.1250.20">
    <property type="entry name" value="MFS general substrate transporter like domains"/>
    <property type="match status" value="2"/>
</dbReference>
<evidence type="ECO:0000256" key="1">
    <source>
        <dbReference type="ARBA" id="ARBA00004651"/>
    </source>
</evidence>
<feature type="transmembrane region" description="Helical" evidence="9">
    <location>
        <begin position="358"/>
        <end position="375"/>
    </location>
</feature>
<feature type="transmembrane region" description="Helical" evidence="9">
    <location>
        <begin position="101"/>
        <end position="121"/>
    </location>
</feature>
<dbReference type="InterPro" id="IPR000109">
    <property type="entry name" value="POT_fam"/>
</dbReference>
<evidence type="ECO:0000256" key="8">
    <source>
        <dbReference type="RuleBase" id="RU003755"/>
    </source>
</evidence>
<keyword evidence="5" id="KW-0653">Protein transport</keyword>
<dbReference type="RefSeq" id="WP_009135047.1">
    <property type="nucleotide sequence ID" value="NZ_CP102250.1"/>
</dbReference>
<feature type="transmembrane region" description="Helical" evidence="9">
    <location>
        <begin position="466"/>
        <end position="488"/>
    </location>
</feature>
<comment type="subcellular location">
    <subcellularLocation>
        <location evidence="1">Cell membrane</location>
        <topology evidence="1">Multi-pass membrane protein</topology>
    </subcellularLocation>
    <subcellularLocation>
        <location evidence="8">Membrane</location>
        <topology evidence="8">Multi-pass membrane protein</topology>
    </subcellularLocation>
</comment>